<dbReference type="AlphaFoldDB" id="A0A1R1I8B0"/>
<evidence type="ECO:0000256" key="2">
    <source>
        <dbReference type="RuleBase" id="RU363094"/>
    </source>
</evidence>
<proteinExistence type="inferred from homology"/>
<evidence type="ECO:0000259" key="3">
    <source>
        <dbReference type="PROSITE" id="PS51186"/>
    </source>
</evidence>
<evidence type="ECO:0000313" key="5">
    <source>
        <dbReference type="Proteomes" id="UP000187526"/>
    </source>
</evidence>
<dbReference type="Gene3D" id="3.40.630.30">
    <property type="match status" value="1"/>
</dbReference>
<dbReference type="Proteomes" id="UP000187526">
    <property type="component" value="Unassembled WGS sequence"/>
</dbReference>
<dbReference type="NCBIfam" id="TIGR01575">
    <property type="entry name" value="rimI"/>
    <property type="match status" value="1"/>
</dbReference>
<keyword evidence="1 2" id="KW-0963">Cytoplasm</keyword>
<comment type="caution">
    <text evidence="4">The sequence shown here is derived from an EMBL/GenBank/DDBJ whole genome shotgun (WGS) entry which is preliminary data.</text>
</comment>
<dbReference type="GO" id="GO:0005737">
    <property type="term" value="C:cytoplasm"/>
    <property type="evidence" value="ECO:0007669"/>
    <property type="project" value="UniProtKB-SubCell"/>
</dbReference>
<name>A0A1R1I8B0_9RHOO</name>
<dbReference type="RefSeq" id="WP_076093580.1">
    <property type="nucleotide sequence ID" value="NZ_MTHD01000002.1"/>
</dbReference>
<protein>
    <recommendedName>
        <fullName evidence="1 2">[Ribosomal protein bS18]-alanine N-acetyltransferase</fullName>
        <ecNumber evidence="1 2">2.3.1.266</ecNumber>
    </recommendedName>
</protein>
<comment type="caution">
    <text evidence="1">Lacks conserved residue(s) required for the propagation of feature annotation.</text>
</comment>
<reference evidence="4 5" key="1">
    <citation type="submission" date="2016-10" db="EMBL/GenBank/DDBJ databases">
        <title>Alkaliphiles isolated from bioreactors.</title>
        <authorList>
            <person name="Salah Z."/>
            <person name="Rout S.P."/>
            <person name="Humphreys P.N."/>
        </authorList>
    </citation>
    <scope>NUCLEOTIDE SEQUENCE [LARGE SCALE GENOMIC DNA]</scope>
    <source>
        <strain evidence="4 5">ZS02</strain>
    </source>
</reference>
<dbReference type="PANTHER" id="PTHR43617">
    <property type="entry name" value="L-AMINO ACID N-ACETYLTRANSFERASE"/>
    <property type="match status" value="1"/>
</dbReference>
<dbReference type="InterPro" id="IPR043690">
    <property type="entry name" value="RimI"/>
</dbReference>
<dbReference type="InterPro" id="IPR000182">
    <property type="entry name" value="GNAT_dom"/>
</dbReference>
<feature type="binding site" evidence="1">
    <location>
        <begin position="77"/>
        <end position="79"/>
    </location>
    <ligand>
        <name>acetyl-CoA</name>
        <dbReference type="ChEBI" id="CHEBI:57288"/>
    </ligand>
</feature>
<feature type="binding site" evidence="1">
    <location>
        <position position="116"/>
    </location>
    <ligand>
        <name>acetyl-CoA</name>
        <dbReference type="ChEBI" id="CHEBI:57288"/>
    </ligand>
</feature>
<dbReference type="STRING" id="418702.BJN45_07515"/>
<comment type="catalytic activity">
    <reaction evidence="1 2">
        <text>N-terminal L-alanyl-[ribosomal protein bS18] + acetyl-CoA = N-terminal N(alpha)-acetyl-L-alanyl-[ribosomal protein bS18] + CoA + H(+)</text>
        <dbReference type="Rhea" id="RHEA:43756"/>
        <dbReference type="Rhea" id="RHEA-COMP:10676"/>
        <dbReference type="Rhea" id="RHEA-COMP:10677"/>
        <dbReference type="ChEBI" id="CHEBI:15378"/>
        <dbReference type="ChEBI" id="CHEBI:57287"/>
        <dbReference type="ChEBI" id="CHEBI:57288"/>
        <dbReference type="ChEBI" id="CHEBI:64718"/>
        <dbReference type="ChEBI" id="CHEBI:83683"/>
        <dbReference type="EC" id="2.3.1.266"/>
    </reaction>
</comment>
<accession>A0A1R1I8B0</accession>
<dbReference type="SUPFAM" id="SSF55729">
    <property type="entry name" value="Acyl-CoA N-acyltransferases (Nat)"/>
    <property type="match status" value="1"/>
</dbReference>
<dbReference type="InterPro" id="IPR006464">
    <property type="entry name" value="AcTrfase_RimI/Ard1"/>
</dbReference>
<dbReference type="HAMAP" id="MF_02210">
    <property type="entry name" value="RimI"/>
    <property type="match status" value="1"/>
</dbReference>
<keyword evidence="1 4" id="KW-0808">Transferase</keyword>
<gene>
    <name evidence="1" type="primary">rimI</name>
    <name evidence="4" type="ORF">BJN45_07515</name>
</gene>
<dbReference type="GO" id="GO:0008999">
    <property type="term" value="F:protein-N-terminal-alanine acetyltransferase activity"/>
    <property type="evidence" value="ECO:0007669"/>
    <property type="project" value="UniProtKB-UniRule"/>
</dbReference>
<dbReference type="PROSITE" id="PS51186">
    <property type="entry name" value="GNAT"/>
    <property type="match status" value="1"/>
</dbReference>
<feature type="active site" description="Proton acceptor" evidence="1">
    <location>
        <position position="111"/>
    </location>
</feature>
<evidence type="ECO:0000256" key="1">
    <source>
        <dbReference type="HAMAP-Rule" id="MF_02210"/>
    </source>
</evidence>
<comment type="function">
    <text evidence="1 2">Acetylates the N-terminal alanine of ribosomal protein bS18.</text>
</comment>
<dbReference type="Pfam" id="PF00583">
    <property type="entry name" value="Acetyltransf_1"/>
    <property type="match status" value="1"/>
</dbReference>
<feature type="domain" description="N-acetyltransferase" evidence="3">
    <location>
        <begin position="10"/>
        <end position="155"/>
    </location>
</feature>
<dbReference type="InterPro" id="IPR050276">
    <property type="entry name" value="MshD_Acetyltransferase"/>
</dbReference>
<dbReference type="PANTHER" id="PTHR43617:SF35">
    <property type="entry name" value="[RIBOSOMAL PROTEIN BS18]-ALANINE N-ACETYLTRANSFERASE"/>
    <property type="match status" value="1"/>
</dbReference>
<evidence type="ECO:0000313" key="4">
    <source>
        <dbReference type="EMBL" id="OMG54991.1"/>
    </source>
</evidence>
<comment type="subcellular location">
    <subcellularLocation>
        <location evidence="1 2">Cytoplasm</location>
    </subcellularLocation>
</comment>
<dbReference type="CDD" id="cd04301">
    <property type="entry name" value="NAT_SF"/>
    <property type="match status" value="1"/>
</dbReference>
<dbReference type="EC" id="2.3.1.266" evidence="1 2"/>
<sequence length="155" mass="17070">MNVAALPLPVEFFPMSERDLDGVAALEAGLQAFPWTRGNFADSLHAGYSAWVARIGGELIGFSIVMRVLDEAHLLNIGVAERFQGRGYGARMLRNAMECAALAGAHRMFLEVRPANGRAVELYKHFGFRQIGLRKGYYPAAIGREDALVFEKELA</sequence>
<keyword evidence="1" id="KW-0012">Acyltransferase</keyword>
<feature type="active site" description="Proton donor" evidence="1">
    <location>
        <position position="123"/>
    </location>
</feature>
<keyword evidence="5" id="KW-1185">Reference proteome</keyword>
<organism evidence="4 5">
    <name type="scientific">Azonexus hydrophilus</name>
    <dbReference type="NCBI Taxonomy" id="418702"/>
    <lineage>
        <taxon>Bacteria</taxon>
        <taxon>Pseudomonadati</taxon>
        <taxon>Pseudomonadota</taxon>
        <taxon>Betaproteobacteria</taxon>
        <taxon>Rhodocyclales</taxon>
        <taxon>Azonexaceae</taxon>
        <taxon>Azonexus</taxon>
    </lineage>
</organism>
<dbReference type="InterPro" id="IPR016181">
    <property type="entry name" value="Acyl_CoA_acyltransferase"/>
</dbReference>
<dbReference type="EMBL" id="MTHD01000002">
    <property type="protein sequence ID" value="OMG54991.1"/>
    <property type="molecule type" value="Genomic_DNA"/>
</dbReference>
<comment type="similarity">
    <text evidence="1 2">Belongs to the acetyltransferase family. RimI subfamily.</text>
</comment>